<evidence type="ECO:0000256" key="6">
    <source>
        <dbReference type="SAM" id="MobiDB-lite"/>
    </source>
</evidence>
<dbReference type="GO" id="GO:0005789">
    <property type="term" value="C:endoplasmic reticulum membrane"/>
    <property type="evidence" value="ECO:0007669"/>
    <property type="project" value="TreeGrafter"/>
</dbReference>
<evidence type="ECO:0000256" key="3">
    <source>
        <dbReference type="ARBA" id="ARBA00022692"/>
    </source>
</evidence>
<feature type="compositionally biased region" description="Basic and acidic residues" evidence="6">
    <location>
        <begin position="334"/>
        <end position="343"/>
    </location>
</feature>
<keyword evidence="3 7" id="KW-0812">Transmembrane</keyword>
<evidence type="ECO:0000313" key="9">
    <source>
        <dbReference type="EMBL" id="KAG7366170.1"/>
    </source>
</evidence>
<evidence type="ECO:0000256" key="2">
    <source>
        <dbReference type="ARBA" id="ARBA00008803"/>
    </source>
</evidence>
<name>A0A9K3P9M1_9STRA</name>
<feature type="compositionally biased region" description="Basic and acidic residues" evidence="6">
    <location>
        <begin position="253"/>
        <end position="263"/>
    </location>
</feature>
<gene>
    <name evidence="8" type="ORF">IV203_004775</name>
    <name evidence="9" type="ORF">IV203_028840</name>
</gene>
<comment type="similarity">
    <text evidence="2">Belongs to the TAPT1 family.</text>
</comment>
<feature type="compositionally biased region" description="Polar residues" evidence="6">
    <location>
        <begin position="140"/>
        <end position="155"/>
    </location>
</feature>
<feature type="region of interest" description="Disordered" evidence="6">
    <location>
        <begin position="127"/>
        <end position="155"/>
    </location>
</feature>
<dbReference type="InterPro" id="IPR008010">
    <property type="entry name" value="Tatp1"/>
</dbReference>
<protein>
    <submittedName>
        <fullName evidence="8">Eukaryotic membrane protein family-domain containing protein</fullName>
    </submittedName>
</protein>
<dbReference type="EMBL" id="JAGRRH010000046">
    <property type="protein sequence ID" value="KAG7338875.1"/>
    <property type="molecule type" value="Genomic_DNA"/>
</dbReference>
<evidence type="ECO:0000256" key="7">
    <source>
        <dbReference type="SAM" id="Phobius"/>
    </source>
</evidence>
<dbReference type="EMBL" id="JAGRRH010000007">
    <property type="protein sequence ID" value="KAG7366170.1"/>
    <property type="molecule type" value="Genomic_DNA"/>
</dbReference>
<feature type="region of interest" description="Disordered" evidence="6">
    <location>
        <begin position="253"/>
        <end position="396"/>
    </location>
</feature>
<feature type="transmembrane region" description="Helical" evidence="7">
    <location>
        <begin position="783"/>
        <end position="804"/>
    </location>
</feature>
<comment type="caution">
    <text evidence="8">The sequence shown here is derived from an EMBL/GenBank/DDBJ whole genome shotgun (WGS) entry which is preliminary data.</text>
</comment>
<evidence type="ECO:0000313" key="10">
    <source>
        <dbReference type="Proteomes" id="UP000693970"/>
    </source>
</evidence>
<keyword evidence="10" id="KW-1185">Reference proteome</keyword>
<evidence type="ECO:0000256" key="5">
    <source>
        <dbReference type="ARBA" id="ARBA00023136"/>
    </source>
</evidence>
<keyword evidence="5 7" id="KW-0472">Membrane</keyword>
<evidence type="ECO:0000256" key="4">
    <source>
        <dbReference type="ARBA" id="ARBA00022989"/>
    </source>
</evidence>
<organism evidence="8 10">
    <name type="scientific">Nitzschia inconspicua</name>
    <dbReference type="NCBI Taxonomy" id="303405"/>
    <lineage>
        <taxon>Eukaryota</taxon>
        <taxon>Sar</taxon>
        <taxon>Stramenopiles</taxon>
        <taxon>Ochrophyta</taxon>
        <taxon>Bacillariophyta</taxon>
        <taxon>Bacillariophyceae</taxon>
        <taxon>Bacillariophycidae</taxon>
        <taxon>Bacillariales</taxon>
        <taxon>Bacillariaceae</taxon>
        <taxon>Nitzschia</taxon>
    </lineage>
</organism>
<feature type="transmembrane region" description="Helical" evidence="7">
    <location>
        <begin position="625"/>
        <end position="642"/>
    </location>
</feature>
<dbReference type="Proteomes" id="UP000693970">
    <property type="component" value="Unassembled WGS sequence"/>
</dbReference>
<feature type="transmembrane region" description="Helical" evidence="7">
    <location>
        <begin position="471"/>
        <end position="494"/>
    </location>
</feature>
<dbReference type="PANTHER" id="PTHR13317:SF4">
    <property type="entry name" value="TRANSMEMBRANE ANTERIOR POSTERIOR TRANSFORMATION PROTEIN 1 HOMOLOG"/>
    <property type="match status" value="1"/>
</dbReference>
<feature type="transmembrane region" description="Helical" evidence="7">
    <location>
        <begin position="590"/>
        <end position="613"/>
    </location>
</feature>
<dbReference type="PANTHER" id="PTHR13317">
    <property type="entry name" value="TRANSMEMBRANE ANTERIOR POSTERIOR TRANSFORMATION PROTEIN 1 HOMOLOG"/>
    <property type="match status" value="1"/>
</dbReference>
<feature type="compositionally biased region" description="Low complexity" evidence="6">
    <location>
        <begin position="209"/>
        <end position="222"/>
    </location>
</feature>
<proteinExistence type="inferred from homology"/>
<dbReference type="Pfam" id="PF05346">
    <property type="entry name" value="DUF747"/>
    <property type="match status" value="1"/>
</dbReference>
<comment type="subcellular location">
    <subcellularLocation>
        <location evidence="1">Membrane</location>
        <topology evidence="1">Multi-pass membrane protein</topology>
    </subcellularLocation>
</comment>
<sequence>MGRSQKSINHQSRSPQTVRTIYTTYKKICHPFAYKRAIWRAEEALFILKMESTAAATALSSSLNGRSIDNNNDSVGDTSFVGLPLEDTQVEQVSFVTKEDKARPQFDQEQHIISATEACNISPMRIEDEDQQCQQPEQQLMSSSSQSATNQKQSEYTNALEQRVNDLEEKIATLSKILQRQLRRQNGSPTAYRMSPPRSPLPHEEQSSTDDSFMMMMSNSSTPAGFLDSPPPQRPLSKGNHVRNLSFRVLHSEEFTNRTKRTPDQSPMLPSSDDEGGDGGLTPDTTGGLSEELPTPTNSNLFLPDALPGLSTEGSKILDAPKLTLPKSRSKTSVHPDHEDLSEKNAATPQSICESTKSITNESNQDTLMTAKASRASTTSAGTGPEKTKSASTYNNKRSSSIISATSPFNPHNELLSPSNSSSIKLKWLDYLNSVQESNYDTDKQMEEFVKVPSAVEALLSFGFWICVDSFLYTLTILPIRFVWSSLLLLRFFFLQVFKSSHGSDGPFQFHRRHAYQIIQMGTIFVVYQYVLKPIDISILYHWIRVQSMVKLYLLIAIVEVFDRLMCSLGQDCLDSLYWNTTRRPWSMRLYVSILVVLTYAAVHSILLFIHVATINVAMNSDDQALLSLLIGGNFAEIKSTVFKKYNKASLFKITATDICERFKLALFLVLVLMLNLSQGMDKNMIYNYLSMCIVVWCAEWLSDWIKHAFITKSNFIASGVYSEYALLLAGDNSGFGHEGENLDHSHAVVKRLGFSQIPLVCVMAKYVKEAYKYGTYDRNPQTWMVVLGVFTIWSLFLVCKMFVGSTLLRISRDKLEAAPEFSKTSTAVAKKKS</sequence>
<dbReference type="OrthoDB" id="29023at2759"/>
<reference evidence="8" key="1">
    <citation type="journal article" date="2021" name="Sci. Rep.">
        <title>Diploid genomic architecture of Nitzschia inconspicua, an elite biomass production diatom.</title>
        <authorList>
            <person name="Oliver A."/>
            <person name="Podell S."/>
            <person name="Pinowska A."/>
            <person name="Traller J.C."/>
            <person name="Smith S.R."/>
            <person name="McClure R."/>
            <person name="Beliaev A."/>
            <person name="Bohutskyi P."/>
            <person name="Hill E.A."/>
            <person name="Rabines A."/>
            <person name="Zheng H."/>
            <person name="Allen L.Z."/>
            <person name="Kuo A."/>
            <person name="Grigoriev I.V."/>
            <person name="Allen A.E."/>
            <person name="Hazlebeck D."/>
            <person name="Allen E.E."/>
        </authorList>
    </citation>
    <scope>NUCLEOTIDE SEQUENCE</scope>
    <source>
        <strain evidence="8">Hildebrandi</strain>
    </source>
</reference>
<feature type="transmembrane region" description="Helical" evidence="7">
    <location>
        <begin position="663"/>
        <end position="680"/>
    </location>
</feature>
<feature type="region of interest" description="Disordered" evidence="6">
    <location>
        <begin position="180"/>
        <end position="239"/>
    </location>
</feature>
<accession>A0A9K3P9M1</accession>
<feature type="compositionally biased region" description="Polar residues" evidence="6">
    <location>
        <begin position="345"/>
        <end position="368"/>
    </location>
</feature>
<evidence type="ECO:0000256" key="1">
    <source>
        <dbReference type="ARBA" id="ARBA00004141"/>
    </source>
</evidence>
<dbReference type="CDD" id="cd14686">
    <property type="entry name" value="bZIP"/>
    <property type="match status" value="1"/>
</dbReference>
<dbReference type="AlphaFoldDB" id="A0A9K3P9M1"/>
<evidence type="ECO:0000313" key="8">
    <source>
        <dbReference type="EMBL" id="KAG7338875.1"/>
    </source>
</evidence>
<reference evidence="8" key="2">
    <citation type="submission" date="2021-04" db="EMBL/GenBank/DDBJ databases">
        <authorList>
            <person name="Podell S."/>
        </authorList>
    </citation>
    <scope>NUCLEOTIDE SEQUENCE</scope>
    <source>
        <strain evidence="8">Hildebrandi</strain>
    </source>
</reference>
<keyword evidence="4 7" id="KW-1133">Transmembrane helix</keyword>
<feature type="compositionally biased region" description="Low complexity" evidence="6">
    <location>
        <begin position="370"/>
        <end position="383"/>
    </location>
</feature>